<feature type="region of interest" description="Disordered" evidence="1">
    <location>
        <begin position="511"/>
        <end position="581"/>
    </location>
</feature>
<feature type="compositionally biased region" description="Acidic residues" evidence="1">
    <location>
        <begin position="551"/>
        <end position="560"/>
    </location>
</feature>
<feature type="compositionally biased region" description="Acidic residues" evidence="1">
    <location>
        <begin position="569"/>
        <end position="581"/>
    </location>
</feature>
<feature type="region of interest" description="Disordered" evidence="1">
    <location>
        <begin position="256"/>
        <end position="284"/>
    </location>
</feature>
<accession>A0ABR4FA65</accession>
<keyword evidence="3" id="KW-1185">Reference proteome</keyword>
<evidence type="ECO:0000313" key="3">
    <source>
        <dbReference type="Proteomes" id="UP001600888"/>
    </source>
</evidence>
<evidence type="ECO:0000313" key="2">
    <source>
        <dbReference type="EMBL" id="KAL2291386.1"/>
    </source>
</evidence>
<protein>
    <submittedName>
        <fullName evidence="2">Uncharacterized protein</fullName>
    </submittedName>
</protein>
<gene>
    <name evidence="2" type="ORF">FJTKL_13978</name>
</gene>
<feature type="region of interest" description="Disordered" evidence="1">
    <location>
        <begin position="468"/>
        <end position="495"/>
    </location>
</feature>
<sequence>MTVEITIEVDYYRPVYLDGSSTVLLQSPVSPEHQPSTAILVRQDQGQYKNEVSFKLAAQVSRVSCGSHSTYAHGVLVQSKPDRGYRKGDRVWLTETAREDKNMSVRNQTNIAAVNLRTGAAITVALDDACWIPKFRKIDCGEDEEELLTISGPPVRKQDRKIHLLAIVQRLRLSDNTTTVERVELREIVEQDSFKYQNLTALPDGKRRTSELFHRSLAAVAPTFFEPGLQGPTTTPSSTGMPQVGNGPGQIISLATPPPEEEENPENASPNFNISLPLTEGEDDPDVRRKMQELQRVVDAKKARKCKPLIPAGPTPADTCNLGDRCPTPHRVFFHANRPSLENPYPRHHHRPDHECPIGAAHAVHCVFRFLAGRDVADKRLCIIPATVKHHCCETNARPVNKTFRRRPEMIDGGHGSVQVTGGRGTISMVSGRELELEHCGVPVEVRPMPFVPERDFDELGRRLYGHKGKVGVPEDEGARPSPGDSTGDSIGVSDDAGQCRLHAVLGLSREHQQIHQGRPCVLADPSPASARMSARPAPGSAASRPIVLEEHEDEEEPDVFGDRHFYGDDDFDEEMDLGDN</sequence>
<evidence type="ECO:0000256" key="1">
    <source>
        <dbReference type="SAM" id="MobiDB-lite"/>
    </source>
</evidence>
<dbReference type="EMBL" id="JBAWTH010000007">
    <property type="protein sequence ID" value="KAL2291386.1"/>
    <property type="molecule type" value="Genomic_DNA"/>
</dbReference>
<proteinExistence type="predicted"/>
<name>A0ABR4FA65_9PEZI</name>
<reference evidence="2 3" key="1">
    <citation type="submission" date="2024-03" db="EMBL/GenBank/DDBJ databases">
        <title>A high-quality draft genome sequence of Diaporthe vaccinii, a causative agent of upright dieback and viscid rot disease in cranberry plants.</title>
        <authorList>
            <person name="Sarrasin M."/>
            <person name="Lang B.F."/>
            <person name="Burger G."/>
        </authorList>
    </citation>
    <scope>NUCLEOTIDE SEQUENCE [LARGE SCALE GENOMIC DNA]</scope>
    <source>
        <strain evidence="2 3">IS7</strain>
    </source>
</reference>
<comment type="caution">
    <text evidence="2">The sequence shown here is derived from an EMBL/GenBank/DDBJ whole genome shotgun (WGS) entry which is preliminary data.</text>
</comment>
<dbReference type="Proteomes" id="UP001600888">
    <property type="component" value="Unassembled WGS sequence"/>
</dbReference>
<organism evidence="2 3">
    <name type="scientific">Diaporthe vaccinii</name>
    <dbReference type="NCBI Taxonomy" id="105482"/>
    <lineage>
        <taxon>Eukaryota</taxon>
        <taxon>Fungi</taxon>
        <taxon>Dikarya</taxon>
        <taxon>Ascomycota</taxon>
        <taxon>Pezizomycotina</taxon>
        <taxon>Sordariomycetes</taxon>
        <taxon>Sordariomycetidae</taxon>
        <taxon>Diaporthales</taxon>
        <taxon>Diaporthaceae</taxon>
        <taxon>Diaporthe</taxon>
        <taxon>Diaporthe eres species complex</taxon>
    </lineage>
</organism>
<feature type="compositionally biased region" description="Low complexity" evidence="1">
    <location>
        <begin position="524"/>
        <end position="546"/>
    </location>
</feature>